<accession>A0A6G1H2Z1</accession>
<evidence type="ECO:0000313" key="8">
    <source>
        <dbReference type="Proteomes" id="UP000800041"/>
    </source>
</evidence>
<sequence length="512" mass="55925">MQPHQRRVALFGLLVLLSCQNMAIHLMNLPLNRVIELRYCQDYYLEHDPSAIPPDGNVPEELCKGDWVQQRLARLTGMVEALHVVCDITVTIPLSYLADKYSHRLVMCLNMLGLSLMYSWLVFVGKTGRLLPEKAMLMGPFFTLLGGSTCVIGSMVASIVTKIAPDQIHRTSYFGYTGSVSYVITLLGPAIAGMTMTMNLWLPFWIGISLLVFGMPFVLLLPSHKKQPSRFPFRNGESSPILERTSSESKRIKDTMTVEPKDYRSIIVSEFRKVPKLIFGRRNFQLLLLALLFAQLASASTTILVVYIAKRYGWRYAETGYLLSAKASVNVTLLTILVPAAVHWLSSRRSALSIDFLGAHASLLISVFGTILIAIAPNIYVLIFALIIYALGSALPVFSMSLVQAPSITGRSVTATAGIEASERDSENDTGAKDYSILMLAKTTGSLIGVPLMTIAWAEGIAFGGLGLGLPYFASAVFYFLGFLVLRQVQARCSLVEHGGIGIRGAAGAAAG</sequence>
<feature type="transmembrane region" description="Helical" evidence="5">
    <location>
        <begin position="286"/>
        <end position="309"/>
    </location>
</feature>
<feature type="transmembrane region" description="Helical" evidence="5">
    <location>
        <begin position="357"/>
        <end position="376"/>
    </location>
</feature>
<name>A0A6G1H2Z1_9PEZI</name>
<dbReference type="Pfam" id="PF07690">
    <property type="entry name" value="MFS_1"/>
    <property type="match status" value="1"/>
</dbReference>
<feature type="transmembrane region" description="Helical" evidence="5">
    <location>
        <begin position="173"/>
        <end position="194"/>
    </location>
</feature>
<feature type="signal peptide" evidence="6">
    <location>
        <begin position="1"/>
        <end position="23"/>
    </location>
</feature>
<feature type="transmembrane region" description="Helical" evidence="5">
    <location>
        <begin position="437"/>
        <end position="457"/>
    </location>
</feature>
<proteinExistence type="predicted"/>
<dbReference type="Gene3D" id="1.20.1250.20">
    <property type="entry name" value="MFS general substrate transporter like domains"/>
    <property type="match status" value="1"/>
</dbReference>
<dbReference type="GO" id="GO:0022857">
    <property type="term" value="F:transmembrane transporter activity"/>
    <property type="evidence" value="ECO:0007669"/>
    <property type="project" value="InterPro"/>
</dbReference>
<comment type="subcellular location">
    <subcellularLocation>
        <location evidence="1">Membrane</location>
        <topology evidence="1">Multi-pass membrane protein</topology>
    </subcellularLocation>
</comment>
<feature type="transmembrane region" description="Helical" evidence="5">
    <location>
        <begin position="463"/>
        <end position="486"/>
    </location>
</feature>
<feature type="transmembrane region" description="Helical" evidence="5">
    <location>
        <begin position="105"/>
        <end position="125"/>
    </location>
</feature>
<keyword evidence="8" id="KW-1185">Reference proteome</keyword>
<evidence type="ECO:0000256" key="1">
    <source>
        <dbReference type="ARBA" id="ARBA00004141"/>
    </source>
</evidence>
<evidence type="ECO:0000313" key="7">
    <source>
        <dbReference type="EMBL" id="KAF1987422.1"/>
    </source>
</evidence>
<dbReference type="PANTHER" id="PTHR23507:SF8">
    <property type="entry name" value="MFS GENERAL SUBSTRATE TRANSPORTER"/>
    <property type="match status" value="1"/>
</dbReference>
<dbReference type="InterPro" id="IPR011701">
    <property type="entry name" value="MFS"/>
</dbReference>
<keyword evidence="4 5" id="KW-0472">Membrane</keyword>
<feature type="transmembrane region" description="Helical" evidence="5">
    <location>
        <begin position="137"/>
        <end position="161"/>
    </location>
</feature>
<reference evidence="7" key="1">
    <citation type="journal article" date="2020" name="Stud. Mycol.">
        <title>101 Dothideomycetes genomes: a test case for predicting lifestyles and emergence of pathogens.</title>
        <authorList>
            <person name="Haridas S."/>
            <person name="Albert R."/>
            <person name="Binder M."/>
            <person name="Bloem J."/>
            <person name="Labutti K."/>
            <person name="Salamov A."/>
            <person name="Andreopoulos B."/>
            <person name="Baker S."/>
            <person name="Barry K."/>
            <person name="Bills G."/>
            <person name="Bluhm B."/>
            <person name="Cannon C."/>
            <person name="Castanera R."/>
            <person name="Culley D."/>
            <person name="Daum C."/>
            <person name="Ezra D."/>
            <person name="Gonzalez J."/>
            <person name="Henrissat B."/>
            <person name="Kuo A."/>
            <person name="Liang C."/>
            <person name="Lipzen A."/>
            <person name="Lutzoni F."/>
            <person name="Magnuson J."/>
            <person name="Mondo S."/>
            <person name="Nolan M."/>
            <person name="Ohm R."/>
            <person name="Pangilinan J."/>
            <person name="Park H.-J."/>
            <person name="Ramirez L."/>
            <person name="Alfaro M."/>
            <person name="Sun H."/>
            <person name="Tritt A."/>
            <person name="Yoshinaga Y."/>
            <person name="Zwiers L.-H."/>
            <person name="Turgeon B."/>
            <person name="Goodwin S."/>
            <person name="Spatafora J."/>
            <person name="Crous P."/>
            <person name="Grigoriev I."/>
        </authorList>
    </citation>
    <scope>NUCLEOTIDE SEQUENCE</scope>
    <source>
        <strain evidence="7">CBS 113979</strain>
    </source>
</reference>
<dbReference type="EMBL" id="ML977152">
    <property type="protein sequence ID" value="KAF1987422.1"/>
    <property type="molecule type" value="Genomic_DNA"/>
</dbReference>
<dbReference type="PANTHER" id="PTHR23507">
    <property type="entry name" value="ZGC:174356"/>
    <property type="match status" value="1"/>
</dbReference>
<dbReference type="OrthoDB" id="194139at2759"/>
<feature type="transmembrane region" description="Helical" evidence="5">
    <location>
        <begin position="200"/>
        <end position="221"/>
    </location>
</feature>
<protein>
    <submittedName>
        <fullName evidence="7">MFS general substrate transporter</fullName>
    </submittedName>
</protein>
<feature type="transmembrane region" description="Helical" evidence="5">
    <location>
        <begin position="321"/>
        <end position="345"/>
    </location>
</feature>
<evidence type="ECO:0000256" key="5">
    <source>
        <dbReference type="SAM" id="Phobius"/>
    </source>
</evidence>
<keyword evidence="3 5" id="KW-1133">Transmembrane helix</keyword>
<evidence type="ECO:0000256" key="4">
    <source>
        <dbReference type="ARBA" id="ARBA00023136"/>
    </source>
</evidence>
<keyword evidence="2 5" id="KW-0812">Transmembrane</keyword>
<dbReference type="GO" id="GO:0016020">
    <property type="term" value="C:membrane"/>
    <property type="evidence" value="ECO:0007669"/>
    <property type="project" value="UniProtKB-SubCell"/>
</dbReference>
<organism evidence="7 8">
    <name type="scientific">Aulographum hederae CBS 113979</name>
    <dbReference type="NCBI Taxonomy" id="1176131"/>
    <lineage>
        <taxon>Eukaryota</taxon>
        <taxon>Fungi</taxon>
        <taxon>Dikarya</taxon>
        <taxon>Ascomycota</taxon>
        <taxon>Pezizomycotina</taxon>
        <taxon>Dothideomycetes</taxon>
        <taxon>Pleosporomycetidae</taxon>
        <taxon>Aulographales</taxon>
        <taxon>Aulographaceae</taxon>
    </lineage>
</organism>
<dbReference type="PROSITE" id="PS51257">
    <property type="entry name" value="PROKAR_LIPOPROTEIN"/>
    <property type="match status" value="1"/>
</dbReference>
<keyword evidence="6" id="KW-0732">Signal</keyword>
<dbReference type="InterPro" id="IPR036259">
    <property type="entry name" value="MFS_trans_sf"/>
</dbReference>
<feature type="transmembrane region" description="Helical" evidence="5">
    <location>
        <begin position="382"/>
        <end position="403"/>
    </location>
</feature>
<feature type="chain" id="PRO_5026036201" evidence="6">
    <location>
        <begin position="24"/>
        <end position="512"/>
    </location>
</feature>
<dbReference type="SUPFAM" id="SSF103473">
    <property type="entry name" value="MFS general substrate transporter"/>
    <property type="match status" value="1"/>
</dbReference>
<dbReference type="AlphaFoldDB" id="A0A6G1H2Z1"/>
<dbReference type="Proteomes" id="UP000800041">
    <property type="component" value="Unassembled WGS sequence"/>
</dbReference>
<feature type="transmembrane region" description="Helical" evidence="5">
    <location>
        <begin position="81"/>
        <end position="98"/>
    </location>
</feature>
<gene>
    <name evidence="7" type="ORF">K402DRAFT_392691</name>
</gene>
<evidence type="ECO:0000256" key="3">
    <source>
        <dbReference type="ARBA" id="ARBA00022989"/>
    </source>
</evidence>
<evidence type="ECO:0000256" key="6">
    <source>
        <dbReference type="SAM" id="SignalP"/>
    </source>
</evidence>
<evidence type="ECO:0000256" key="2">
    <source>
        <dbReference type="ARBA" id="ARBA00022692"/>
    </source>
</evidence>